<accession>A0A2T0PTQ4</accession>
<sequence length="123" mass="14123">MHHPGYDIHHDPLFTTLQTMDLRALADRVDHPWHNQTLTRVGDVLIRLGVMQGEYHWHAHAGQDEFFLVLDGLFRIELDGADTVELRPWQGFTVPARMRHRPVAPVRSTVVMIERADVTPTGD</sequence>
<dbReference type="RefSeq" id="WP_106252378.1">
    <property type="nucleotide sequence ID" value="NZ_PVZC01000010.1"/>
</dbReference>
<dbReference type="EMBL" id="PVZC01000010">
    <property type="protein sequence ID" value="PRX92281.1"/>
    <property type="molecule type" value="Genomic_DNA"/>
</dbReference>
<dbReference type="InterPro" id="IPR011051">
    <property type="entry name" value="RmlC_Cupin_sf"/>
</dbReference>
<dbReference type="SUPFAM" id="SSF51182">
    <property type="entry name" value="RmlC-like cupins"/>
    <property type="match status" value="1"/>
</dbReference>
<dbReference type="InterPro" id="IPR052044">
    <property type="entry name" value="PKS_Associated_Protein"/>
</dbReference>
<evidence type="ECO:0000313" key="2">
    <source>
        <dbReference type="EMBL" id="PRX92281.1"/>
    </source>
</evidence>
<protein>
    <submittedName>
        <fullName evidence="2">Cupin domain-containing protein</fullName>
    </submittedName>
</protein>
<reference evidence="2 3" key="1">
    <citation type="submission" date="2018-03" db="EMBL/GenBank/DDBJ databases">
        <title>Genomic Encyclopedia of Archaeal and Bacterial Type Strains, Phase II (KMG-II): from individual species to whole genera.</title>
        <authorList>
            <person name="Goeker M."/>
        </authorList>
    </citation>
    <scope>NUCLEOTIDE SEQUENCE [LARGE SCALE GENOMIC DNA]</scope>
    <source>
        <strain evidence="2 3">DSM 45601</strain>
    </source>
</reference>
<dbReference type="OrthoDB" id="9794183at2"/>
<dbReference type="PANTHER" id="PTHR36114">
    <property type="entry name" value="16.7 KDA PROTEIN IN WHIE LOCUS"/>
    <property type="match status" value="1"/>
</dbReference>
<dbReference type="Proteomes" id="UP000237846">
    <property type="component" value="Unassembled WGS sequence"/>
</dbReference>
<organism evidence="2 3">
    <name type="scientific">Allonocardiopsis opalescens</name>
    <dbReference type="NCBI Taxonomy" id="1144618"/>
    <lineage>
        <taxon>Bacteria</taxon>
        <taxon>Bacillati</taxon>
        <taxon>Actinomycetota</taxon>
        <taxon>Actinomycetes</taxon>
        <taxon>Streptosporangiales</taxon>
        <taxon>Allonocardiopsis</taxon>
    </lineage>
</organism>
<dbReference type="InterPro" id="IPR013096">
    <property type="entry name" value="Cupin_2"/>
</dbReference>
<gene>
    <name evidence="2" type="ORF">CLV72_11041</name>
</gene>
<evidence type="ECO:0000259" key="1">
    <source>
        <dbReference type="Pfam" id="PF07883"/>
    </source>
</evidence>
<dbReference type="AlphaFoldDB" id="A0A2T0PTQ4"/>
<dbReference type="CDD" id="cd02226">
    <property type="entry name" value="cupin_YdbB-like"/>
    <property type="match status" value="1"/>
</dbReference>
<proteinExistence type="predicted"/>
<keyword evidence="3" id="KW-1185">Reference proteome</keyword>
<comment type="caution">
    <text evidence="2">The sequence shown here is derived from an EMBL/GenBank/DDBJ whole genome shotgun (WGS) entry which is preliminary data.</text>
</comment>
<dbReference type="Pfam" id="PF07883">
    <property type="entry name" value="Cupin_2"/>
    <property type="match status" value="1"/>
</dbReference>
<evidence type="ECO:0000313" key="3">
    <source>
        <dbReference type="Proteomes" id="UP000237846"/>
    </source>
</evidence>
<dbReference type="InterPro" id="IPR014710">
    <property type="entry name" value="RmlC-like_jellyroll"/>
</dbReference>
<feature type="domain" description="Cupin type-2" evidence="1">
    <location>
        <begin position="54"/>
        <end position="111"/>
    </location>
</feature>
<dbReference type="PANTHER" id="PTHR36114:SF1">
    <property type="entry name" value="16.7 KDA PROTEIN IN WHIE LOCUS"/>
    <property type="match status" value="1"/>
</dbReference>
<dbReference type="Gene3D" id="2.60.120.10">
    <property type="entry name" value="Jelly Rolls"/>
    <property type="match status" value="1"/>
</dbReference>
<name>A0A2T0PTQ4_9ACTN</name>